<dbReference type="GO" id="GO:0003676">
    <property type="term" value="F:nucleic acid binding"/>
    <property type="evidence" value="ECO:0007669"/>
    <property type="project" value="InterPro"/>
</dbReference>
<dbReference type="Proteomes" id="UP000885342">
    <property type="component" value="Unassembled WGS sequence"/>
</dbReference>
<dbReference type="Pfam" id="PF17761">
    <property type="entry name" value="DUF1016_N"/>
    <property type="match status" value="1"/>
</dbReference>
<dbReference type="InterPro" id="IPR009362">
    <property type="entry name" value="YhcG_C"/>
</dbReference>
<proteinExistence type="predicted"/>
<evidence type="ECO:0000259" key="2">
    <source>
        <dbReference type="Pfam" id="PF17761"/>
    </source>
</evidence>
<accession>A0A6C8YG02</accession>
<dbReference type="Pfam" id="PF06250">
    <property type="entry name" value="YhcG_C"/>
    <property type="match status" value="1"/>
</dbReference>
<organism evidence="3">
    <name type="scientific">Salmonella enterica subsp. salamae</name>
    <dbReference type="NCBI Taxonomy" id="59202"/>
    <lineage>
        <taxon>Bacteria</taxon>
        <taxon>Pseudomonadati</taxon>
        <taxon>Pseudomonadota</taxon>
        <taxon>Gammaproteobacteria</taxon>
        <taxon>Enterobacterales</taxon>
        <taxon>Enterobacteriaceae</taxon>
        <taxon>Salmonella</taxon>
    </lineage>
</organism>
<dbReference type="InterPro" id="IPR041527">
    <property type="entry name" value="YhcG_N"/>
</dbReference>
<feature type="domain" description="YhcG PDDEXK nuclease" evidence="1">
    <location>
        <begin position="192"/>
        <end position="341"/>
    </location>
</feature>
<dbReference type="EMBL" id="RSKH01000009">
    <property type="protein sequence ID" value="MII80320.1"/>
    <property type="molecule type" value="Genomic_DNA"/>
</dbReference>
<protein>
    <submittedName>
        <fullName evidence="3">DUF1016 domain-containing protein</fullName>
    </submittedName>
    <submittedName>
        <fullName evidence="4">DUF1016 family protein</fullName>
    </submittedName>
</protein>
<reference evidence="4" key="2">
    <citation type="submission" date="2021-07" db="EMBL/GenBank/DDBJ databases">
        <title>Whole-Genome Sequences of non-enterica strains of Salmonella enterica isolated from poultry houses.</title>
        <authorList>
            <person name="Lamas A."/>
            <person name="Regal P."/>
            <person name="Miranda J.M."/>
            <person name="Vazquez B."/>
            <person name="Cepeda A."/>
            <person name="Franco C.M."/>
        </authorList>
    </citation>
    <scope>NUCLEOTIDE SEQUENCE</scope>
    <source>
        <strain evidence="4">LHICA_SA2</strain>
    </source>
</reference>
<dbReference type="EMBL" id="CP079837">
    <property type="protein sequence ID" value="QXX25704.1"/>
    <property type="molecule type" value="Genomic_DNA"/>
</dbReference>
<dbReference type="PANTHER" id="PTHR30547">
    <property type="entry name" value="UNCHARACTERIZED PROTEIN YHCG-RELATED"/>
    <property type="match status" value="1"/>
</dbReference>
<gene>
    <name evidence="3" type="ORF">AIF45_14805</name>
    <name evidence="4" type="ORF">JMJ84_02285</name>
</gene>
<evidence type="ECO:0000313" key="3">
    <source>
        <dbReference type="EMBL" id="MII80320.1"/>
    </source>
</evidence>
<dbReference type="Gene3D" id="3.40.1350.10">
    <property type="match status" value="1"/>
</dbReference>
<evidence type="ECO:0000313" key="4">
    <source>
        <dbReference type="EMBL" id="QXX25704.1"/>
    </source>
</evidence>
<dbReference type="PANTHER" id="PTHR30547:SF5">
    <property type="entry name" value="NUCLEASE YHCG-RELATED"/>
    <property type="match status" value="1"/>
</dbReference>
<dbReference type="InterPro" id="IPR011856">
    <property type="entry name" value="tRNA_endonuc-like_dom_sf"/>
</dbReference>
<reference evidence="3" key="1">
    <citation type="submission" date="2018-08" db="EMBL/GenBank/DDBJ databases">
        <authorList>
            <consortium name="GenomeTrakr network: Whole genome sequencing for foodborne pathogen traceback"/>
        </authorList>
    </citation>
    <scope>NUCLEOTIDE SEQUENCE [LARGE SCALE GENOMIC DNA]</scope>
    <source>
        <strain evidence="3">FDA00003943</strain>
    </source>
</reference>
<sequence length="356" mass="41318">MTNPTLSPQSDEYQQIHDGIIHLVDTARTETVRNINAIMTATYWEIGRRIVEFEQGGEARAAYGTQLIERLSVDLSQRYKRGFSTGNLRQMRVFYLYFQHIEIQQTLSGESNSIPLSKTFPLPWSAYVRLLSVKDNDARRFYEKETLRNGWSVRQLDRQIATQFYERTLLSSDKLSMLQQDAPAVSEDLPEHSLRDPFILEFLNLKDEYSESDLEEALLNHLMDFMLELGDDFAFVGRQRRLRIDDNWFRVDLLFFHRKLRCLLVVDLKVGKFSYSDAGQMNMYLNYAKEHWTMPGENPPVGLILCAEKGAGEAYYALNGLPNTVMASEYKVQLPDEKLLADELVRSQNLLETRKS</sequence>
<dbReference type="AlphaFoldDB" id="A0A6C8YG02"/>
<name>A0A6C8YG02_SALER</name>
<dbReference type="InterPro" id="IPR053148">
    <property type="entry name" value="PD-DEXK-like_domain"/>
</dbReference>
<evidence type="ECO:0000259" key="1">
    <source>
        <dbReference type="Pfam" id="PF06250"/>
    </source>
</evidence>
<feature type="domain" description="YhcG N-terminal" evidence="2">
    <location>
        <begin position="20"/>
        <end position="167"/>
    </location>
</feature>